<dbReference type="InterPro" id="IPR029072">
    <property type="entry name" value="YebC-like"/>
</dbReference>
<evidence type="ECO:0000256" key="2">
    <source>
        <dbReference type="ARBA" id="ARBA00022490"/>
    </source>
</evidence>
<evidence type="ECO:0000259" key="9">
    <source>
        <dbReference type="Pfam" id="PF20772"/>
    </source>
</evidence>
<dbReference type="RefSeq" id="WP_144305018.1">
    <property type="nucleotide sequence ID" value="NZ_CP039543.1"/>
</dbReference>
<gene>
    <name evidence="11" type="ORF">DQK91_09010</name>
    <name evidence="10" type="ORF">E8L03_20725</name>
</gene>
<dbReference type="NCBIfam" id="NF001030">
    <property type="entry name" value="PRK00110.1"/>
    <property type="match status" value="1"/>
</dbReference>
<dbReference type="OrthoDB" id="9781053at2"/>
<dbReference type="InterPro" id="IPR048300">
    <property type="entry name" value="TACO1_YebC-like_2nd/3rd_dom"/>
</dbReference>
<evidence type="ECO:0000256" key="6">
    <source>
        <dbReference type="HAMAP-Rule" id="MF_00693"/>
    </source>
</evidence>
<evidence type="ECO:0000256" key="4">
    <source>
        <dbReference type="ARBA" id="ARBA00023125"/>
    </source>
</evidence>
<dbReference type="GO" id="GO:0006355">
    <property type="term" value="P:regulation of DNA-templated transcription"/>
    <property type="evidence" value="ECO:0007669"/>
    <property type="project" value="UniProtKB-UniRule"/>
</dbReference>
<feature type="domain" description="TACO1/YebC-like second and third" evidence="8">
    <location>
        <begin position="82"/>
        <end position="237"/>
    </location>
</feature>
<keyword evidence="5 6" id="KW-0804">Transcription</keyword>
<dbReference type="HAMAP" id="MF_00693">
    <property type="entry name" value="Transcrip_reg_TACO1"/>
    <property type="match status" value="1"/>
</dbReference>
<name>A0A6P1ZJ55_9BACT</name>
<feature type="region of interest" description="Disordered" evidence="7">
    <location>
        <begin position="1"/>
        <end position="23"/>
    </location>
</feature>
<evidence type="ECO:0000313" key="13">
    <source>
        <dbReference type="Proteomes" id="UP000503251"/>
    </source>
</evidence>
<sequence>MAGHSKWHNIMHRKGRQDAKKGKQFTKAAKEIIIAARAGGGDADMNPRLRAAIAAAKQVNLPKDKIENAIKKGTGEIEGENYEEVTYEGYGPGGVALLVECATDNRNRTVSEVRHAFTKHGGNLGENGSVSWMFDRKGVFTFPKDQAEEEQLMEIGLEAGAEDVVDDGDAWTVHSAPEDFETLREAFEAAGLTAEEAETSMVPQNTIEVDADNGRKLMKLIEVLDELDDVQNVHGNFDIPDEVMAELEG</sequence>
<dbReference type="NCBIfam" id="NF009044">
    <property type="entry name" value="PRK12378.1"/>
    <property type="match status" value="1"/>
</dbReference>
<dbReference type="Gene3D" id="3.30.70.980">
    <property type="match status" value="2"/>
</dbReference>
<dbReference type="Pfam" id="PF20772">
    <property type="entry name" value="TACO1_YebC_N"/>
    <property type="match status" value="1"/>
</dbReference>
<dbReference type="EMBL" id="CP039543">
    <property type="protein sequence ID" value="QJT11186.1"/>
    <property type="molecule type" value="Genomic_DNA"/>
</dbReference>
<accession>A0A6P1ZJ55</accession>
<evidence type="ECO:0000256" key="1">
    <source>
        <dbReference type="ARBA" id="ARBA00008724"/>
    </source>
</evidence>
<dbReference type="GO" id="GO:0005829">
    <property type="term" value="C:cytosol"/>
    <property type="evidence" value="ECO:0007669"/>
    <property type="project" value="TreeGrafter"/>
</dbReference>
<dbReference type="PANTHER" id="PTHR12532:SF6">
    <property type="entry name" value="TRANSCRIPTIONAL REGULATORY PROTEIN YEBC-RELATED"/>
    <property type="match status" value="1"/>
</dbReference>
<dbReference type="SUPFAM" id="SSF75625">
    <property type="entry name" value="YebC-like"/>
    <property type="match status" value="1"/>
</dbReference>
<organism evidence="11 12">
    <name type="scientific">Oceanidesulfovibrio marinus</name>
    <dbReference type="NCBI Taxonomy" id="370038"/>
    <lineage>
        <taxon>Bacteria</taxon>
        <taxon>Pseudomonadati</taxon>
        <taxon>Thermodesulfobacteriota</taxon>
        <taxon>Desulfovibrionia</taxon>
        <taxon>Desulfovibrionales</taxon>
        <taxon>Desulfovibrionaceae</taxon>
        <taxon>Oceanidesulfovibrio</taxon>
    </lineage>
</organism>
<keyword evidence="4 6" id="KW-0238">DNA-binding</keyword>
<evidence type="ECO:0000259" key="8">
    <source>
        <dbReference type="Pfam" id="PF01709"/>
    </source>
</evidence>
<evidence type="ECO:0000256" key="3">
    <source>
        <dbReference type="ARBA" id="ARBA00023015"/>
    </source>
</evidence>
<dbReference type="InterPro" id="IPR026564">
    <property type="entry name" value="Transcrip_reg_TACO1-like_dom3"/>
</dbReference>
<dbReference type="Proteomes" id="UP000503251">
    <property type="component" value="Chromosome"/>
</dbReference>
<keyword evidence="13" id="KW-1185">Reference proteome</keyword>
<dbReference type="GO" id="GO:0003677">
    <property type="term" value="F:DNA binding"/>
    <property type="evidence" value="ECO:0007669"/>
    <property type="project" value="UniProtKB-UniRule"/>
</dbReference>
<proteinExistence type="inferred from homology"/>
<dbReference type="EMBL" id="QMIF01000004">
    <property type="protein sequence ID" value="TVM34697.1"/>
    <property type="molecule type" value="Genomic_DNA"/>
</dbReference>
<dbReference type="InterPro" id="IPR017856">
    <property type="entry name" value="Integrase-like_N"/>
</dbReference>
<comment type="similarity">
    <text evidence="1 6">Belongs to the TACO1 family.</text>
</comment>
<reference evidence="11 12" key="1">
    <citation type="submission" date="2018-06" db="EMBL/GenBank/DDBJ databases">
        <title>Complete genome of Desulfovibrio marinus P48SEP.</title>
        <authorList>
            <person name="Crispim J.S."/>
            <person name="Vidigal P.M.P."/>
            <person name="Silva L.C.F."/>
            <person name="Araujo L.C."/>
            <person name="Laguardia C.N."/>
            <person name="Dias R.S."/>
            <person name="Sousa M.P."/>
            <person name="Paula S.O."/>
            <person name="Silva C."/>
        </authorList>
    </citation>
    <scope>NUCLEOTIDE SEQUENCE [LARGE SCALE GENOMIC DNA]</scope>
    <source>
        <strain evidence="11 12">P48SEP</strain>
    </source>
</reference>
<dbReference type="InterPro" id="IPR002876">
    <property type="entry name" value="Transcrip_reg_TACO1-like"/>
</dbReference>
<evidence type="ECO:0000313" key="12">
    <source>
        <dbReference type="Proteomes" id="UP000434052"/>
    </source>
</evidence>
<dbReference type="PANTHER" id="PTHR12532">
    <property type="entry name" value="TRANSLATIONAL ACTIVATOR OF CYTOCHROME C OXIDASE 1"/>
    <property type="match status" value="1"/>
</dbReference>
<keyword evidence="3 6" id="KW-0805">Transcription regulation</keyword>
<dbReference type="FunFam" id="1.10.10.200:FF:000002">
    <property type="entry name" value="Probable transcriptional regulatory protein CLM62_37755"/>
    <property type="match status" value="1"/>
</dbReference>
<feature type="compositionally biased region" description="Basic residues" evidence="7">
    <location>
        <begin position="1"/>
        <end position="15"/>
    </location>
</feature>
<keyword evidence="2 6" id="KW-0963">Cytoplasm</keyword>
<dbReference type="Gene3D" id="1.10.10.200">
    <property type="match status" value="1"/>
</dbReference>
<dbReference type="NCBIfam" id="TIGR01033">
    <property type="entry name" value="YebC/PmpR family DNA-binding transcriptional regulator"/>
    <property type="match status" value="1"/>
</dbReference>
<dbReference type="FunFam" id="3.30.70.980:FF:000002">
    <property type="entry name" value="Probable transcriptional regulatory protein YebC"/>
    <property type="match status" value="1"/>
</dbReference>
<evidence type="ECO:0000313" key="11">
    <source>
        <dbReference type="EMBL" id="TVM34697.1"/>
    </source>
</evidence>
<comment type="subcellular location">
    <subcellularLocation>
        <location evidence="6">Cytoplasm</location>
    </subcellularLocation>
</comment>
<reference evidence="10 13" key="2">
    <citation type="submission" date="2019-04" db="EMBL/GenBank/DDBJ databases">
        <title>Isolation and culture of sulfate reducing bacteria from the cold seep of the South China Sea.</title>
        <authorList>
            <person name="Sun C."/>
            <person name="Liu R."/>
        </authorList>
    </citation>
    <scope>NUCLEOTIDE SEQUENCE [LARGE SCALE GENOMIC DNA]</scope>
    <source>
        <strain evidence="10 13">CS1</strain>
    </source>
</reference>
<feature type="domain" description="TACO1/YebC-like N-terminal" evidence="9">
    <location>
        <begin position="5"/>
        <end position="76"/>
    </location>
</feature>
<evidence type="ECO:0000256" key="5">
    <source>
        <dbReference type="ARBA" id="ARBA00023163"/>
    </source>
</evidence>
<dbReference type="InterPro" id="IPR049083">
    <property type="entry name" value="TACO1_YebC_N"/>
</dbReference>
<evidence type="ECO:0000313" key="10">
    <source>
        <dbReference type="EMBL" id="QJT11186.1"/>
    </source>
</evidence>
<protein>
    <recommendedName>
        <fullName evidence="6">Probable transcriptional regulatory protein DQK91_09010</fullName>
    </recommendedName>
</protein>
<dbReference type="Pfam" id="PF01709">
    <property type="entry name" value="Transcrip_reg"/>
    <property type="match status" value="1"/>
</dbReference>
<dbReference type="AlphaFoldDB" id="A0A6P1ZJ55"/>
<evidence type="ECO:0000256" key="7">
    <source>
        <dbReference type="SAM" id="MobiDB-lite"/>
    </source>
</evidence>
<dbReference type="Proteomes" id="UP000434052">
    <property type="component" value="Unassembled WGS sequence"/>
</dbReference>